<feature type="region of interest" description="Disordered" evidence="1">
    <location>
        <begin position="187"/>
        <end position="207"/>
    </location>
</feature>
<dbReference type="EMBL" id="CAKOGP040000324">
    <property type="protein sequence ID" value="CAJ1933993.1"/>
    <property type="molecule type" value="Genomic_DNA"/>
</dbReference>
<dbReference type="Proteomes" id="UP001295423">
    <property type="component" value="Unassembled WGS sequence"/>
</dbReference>
<feature type="compositionally biased region" description="Low complexity" evidence="1">
    <location>
        <begin position="187"/>
        <end position="205"/>
    </location>
</feature>
<proteinExistence type="predicted"/>
<comment type="caution">
    <text evidence="2">The sequence shown here is derived from an EMBL/GenBank/DDBJ whole genome shotgun (WGS) entry which is preliminary data.</text>
</comment>
<reference evidence="2" key="1">
    <citation type="submission" date="2023-08" db="EMBL/GenBank/DDBJ databases">
        <authorList>
            <person name="Audoor S."/>
            <person name="Bilcke G."/>
        </authorList>
    </citation>
    <scope>NUCLEOTIDE SEQUENCE</scope>
</reference>
<evidence type="ECO:0000256" key="1">
    <source>
        <dbReference type="SAM" id="MobiDB-lite"/>
    </source>
</evidence>
<keyword evidence="3" id="KW-1185">Reference proteome</keyword>
<dbReference type="AlphaFoldDB" id="A0AAD2CQX8"/>
<organism evidence="2 3">
    <name type="scientific">Cylindrotheca closterium</name>
    <dbReference type="NCBI Taxonomy" id="2856"/>
    <lineage>
        <taxon>Eukaryota</taxon>
        <taxon>Sar</taxon>
        <taxon>Stramenopiles</taxon>
        <taxon>Ochrophyta</taxon>
        <taxon>Bacillariophyta</taxon>
        <taxon>Bacillariophyceae</taxon>
        <taxon>Bacillariophycidae</taxon>
        <taxon>Bacillariales</taxon>
        <taxon>Bacillariaceae</taxon>
        <taxon>Cylindrotheca</taxon>
    </lineage>
</organism>
<evidence type="ECO:0000313" key="2">
    <source>
        <dbReference type="EMBL" id="CAJ1933993.1"/>
    </source>
</evidence>
<evidence type="ECO:0000313" key="3">
    <source>
        <dbReference type="Proteomes" id="UP001295423"/>
    </source>
</evidence>
<sequence>MPPSIHNGIHKKQHRMTDIQHPIVILEDDEAPSYPHYNNTREESTSLTSLPPAFNPEFLGVAAAAKPVPAMAPVQIQTAEDLNAVGIKASSAPVTAETVDPFIAAVFQHGFHDQEVIVIDDRDEDEDYYDDFSPRSCLDERDMLEKRFLVQEPRRKAEASIAAAARAVDDDDDDTRTAATASASTVIGGSNAASSSSASSSSSSSMPSHVSTALLVPAITGQHVPPGTKANPPSEPRFIPLTQHQSHYDRLLPYAQVLAFQTKLHTRAVLERTLRIKQKHGPLVKRVVKKSYKAIRSVSKRSIALAAHHGPIVGRKVKRASIQTLEGIQEYEANHQILAKSKEGIQNVWTRQIRGTRASF</sequence>
<gene>
    <name evidence="2" type="ORF">CYCCA115_LOCUS3546</name>
</gene>
<name>A0AAD2CQX8_9STRA</name>
<protein>
    <submittedName>
        <fullName evidence="2">Uncharacterized protein</fullName>
    </submittedName>
</protein>
<accession>A0AAD2CQX8</accession>